<organism evidence="2 3">
    <name type="scientific">Ailuropoda melanoleuca</name>
    <name type="common">Giant panda</name>
    <dbReference type="NCBI Taxonomy" id="9646"/>
    <lineage>
        <taxon>Eukaryota</taxon>
        <taxon>Metazoa</taxon>
        <taxon>Chordata</taxon>
        <taxon>Craniata</taxon>
        <taxon>Vertebrata</taxon>
        <taxon>Euteleostomi</taxon>
        <taxon>Mammalia</taxon>
        <taxon>Eutheria</taxon>
        <taxon>Laurasiatheria</taxon>
        <taxon>Carnivora</taxon>
        <taxon>Caniformia</taxon>
        <taxon>Ursidae</taxon>
        <taxon>Ailuropoda</taxon>
    </lineage>
</organism>
<dbReference type="InterPro" id="IPR050150">
    <property type="entry name" value="IgV_Light_Chain"/>
</dbReference>
<dbReference type="Ensembl" id="ENSAMET00000028855.1">
    <property type="protein sequence ID" value="ENSAMEP00000040517.1"/>
    <property type="gene ID" value="ENSAMEG00000028250.1"/>
</dbReference>
<dbReference type="PANTHER" id="PTHR23267">
    <property type="entry name" value="IMMUNOGLOBULIN LIGHT CHAIN"/>
    <property type="match status" value="1"/>
</dbReference>
<evidence type="ECO:0008006" key="4">
    <source>
        <dbReference type="Google" id="ProtNLM"/>
    </source>
</evidence>
<dbReference type="AlphaFoldDB" id="A0A7N5KJ16"/>
<dbReference type="InterPro" id="IPR036179">
    <property type="entry name" value="Ig-like_dom_sf"/>
</dbReference>
<reference evidence="2" key="2">
    <citation type="submission" date="2025-08" db="UniProtKB">
        <authorList>
            <consortium name="Ensembl"/>
        </authorList>
    </citation>
    <scope>IDENTIFICATION</scope>
</reference>
<dbReference type="GeneTree" id="ENSGT00940000153474"/>
<evidence type="ECO:0000256" key="1">
    <source>
        <dbReference type="SAM" id="SignalP"/>
    </source>
</evidence>
<keyword evidence="3" id="KW-1185">Reference proteome</keyword>
<dbReference type="SUPFAM" id="SSF48726">
    <property type="entry name" value="Immunoglobulin"/>
    <property type="match status" value="1"/>
</dbReference>
<reference evidence="2" key="3">
    <citation type="submission" date="2025-09" db="UniProtKB">
        <authorList>
            <consortium name="Ensembl"/>
        </authorList>
    </citation>
    <scope>IDENTIFICATION</scope>
</reference>
<sequence length="160" mass="17239">MAWSTLVLLLLAHCTGSWAQSVLTQPLSASGALGQRVTISCTGSSSNIGGNYVNWYQQLMETAPRPNILSDSSWSGSSDEADYSGSAYDSRLRAHSPPGLWGRETKTYFLICKEGTHLRNCLTVSPVILFIVLLTPRSQVHPGALPESEAPQSLLSSESL</sequence>
<dbReference type="Proteomes" id="UP000008912">
    <property type="component" value="Unassembled WGS sequence"/>
</dbReference>
<dbReference type="InterPro" id="IPR013783">
    <property type="entry name" value="Ig-like_fold"/>
</dbReference>
<dbReference type="InParanoid" id="A0A7N5KJ16"/>
<evidence type="ECO:0000313" key="3">
    <source>
        <dbReference type="Proteomes" id="UP000008912"/>
    </source>
</evidence>
<name>A0A7N5KJ16_AILME</name>
<reference evidence="2 3" key="1">
    <citation type="journal article" date="2010" name="Nature">
        <title>The sequence and de novo assembly of the giant panda genome.</title>
        <authorList>
            <person name="Li R."/>
            <person name="Fan W."/>
            <person name="Tian G."/>
            <person name="Zhu H."/>
            <person name="He L."/>
            <person name="Cai J."/>
            <person name="Huang Q."/>
            <person name="Cai Q."/>
            <person name="Li B."/>
            <person name="Bai Y."/>
            <person name="Zhang Z."/>
            <person name="Zhang Y."/>
            <person name="Wang W."/>
            <person name="Li J."/>
            <person name="Wei F."/>
            <person name="Li H."/>
            <person name="Jian M."/>
            <person name="Li J."/>
            <person name="Zhang Z."/>
            <person name="Nielsen R."/>
            <person name="Li D."/>
            <person name="Gu W."/>
            <person name="Yang Z."/>
            <person name="Xuan Z."/>
            <person name="Ryder O.A."/>
            <person name="Leung F.C."/>
            <person name="Zhou Y."/>
            <person name="Cao J."/>
            <person name="Sun X."/>
            <person name="Fu Y."/>
            <person name="Fang X."/>
            <person name="Guo X."/>
            <person name="Wang B."/>
            <person name="Hou R."/>
            <person name="Shen F."/>
            <person name="Mu B."/>
            <person name="Ni P."/>
            <person name="Lin R."/>
            <person name="Qian W."/>
            <person name="Wang G."/>
            <person name="Yu C."/>
            <person name="Nie W."/>
            <person name="Wang J."/>
            <person name="Wu Z."/>
            <person name="Liang H."/>
            <person name="Min J."/>
            <person name="Wu Q."/>
            <person name="Cheng S."/>
            <person name="Ruan J."/>
            <person name="Wang M."/>
            <person name="Shi Z."/>
            <person name="Wen M."/>
            <person name="Liu B."/>
            <person name="Ren X."/>
            <person name="Zheng H."/>
            <person name="Dong D."/>
            <person name="Cook K."/>
            <person name="Shan G."/>
            <person name="Zhang H."/>
            <person name="Kosiol C."/>
            <person name="Xie X."/>
            <person name="Lu Z."/>
            <person name="Zheng H."/>
            <person name="Li Y."/>
            <person name="Steiner C.C."/>
            <person name="Lam T.T."/>
            <person name="Lin S."/>
            <person name="Zhang Q."/>
            <person name="Li G."/>
            <person name="Tian J."/>
            <person name="Gong T."/>
            <person name="Liu H."/>
            <person name="Zhang D."/>
            <person name="Fang L."/>
            <person name="Ye C."/>
            <person name="Zhang J."/>
            <person name="Hu W."/>
            <person name="Xu A."/>
            <person name="Ren Y."/>
            <person name="Zhang G."/>
            <person name="Bruford M.W."/>
            <person name="Li Q."/>
            <person name="Ma L."/>
            <person name="Guo Y."/>
            <person name="An N."/>
            <person name="Hu Y."/>
            <person name="Zheng Y."/>
            <person name="Shi Y."/>
            <person name="Li Z."/>
            <person name="Liu Q."/>
            <person name="Chen Y."/>
            <person name="Zhao J."/>
            <person name="Qu N."/>
            <person name="Zhao S."/>
            <person name="Tian F."/>
            <person name="Wang X."/>
            <person name="Wang H."/>
            <person name="Xu L."/>
            <person name="Liu X."/>
            <person name="Vinar T."/>
            <person name="Wang Y."/>
            <person name="Lam T.W."/>
            <person name="Yiu S.M."/>
            <person name="Liu S."/>
            <person name="Zhang H."/>
            <person name="Li D."/>
            <person name="Huang Y."/>
            <person name="Wang X."/>
            <person name="Yang G."/>
            <person name="Jiang Z."/>
            <person name="Wang J."/>
            <person name="Qin N."/>
            <person name="Li L."/>
            <person name="Li J."/>
            <person name="Bolund L."/>
            <person name="Kristiansen K."/>
            <person name="Wong G.K."/>
            <person name="Olson M."/>
            <person name="Zhang X."/>
            <person name="Li S."/>
            <person name="Yang H."/>
            <person name="Wang J."/>
            <person name="Wang J."/>
        </authorList>
    </citation>
    <scope>NUCLEOTIDE SEQUENCE [LARGE SCALE GENOMIC DNA]</scope>
</reference>
<dbReference type="Gene3D" id="2.60.40.10">
    <property type="entry name" value="Immunoglobulins"/>
    <property type="match status" value="1"/>
</dbReference>
<feature type="chain" id="PRO_5030657346" description="Ig-like domain-containing protein" evidence="1">
    <location>
        <begin position="20"/>
        <end position="160"/>
    </location>
</feature>
<evidence type="ECO:0000313" key="2">
    <source>
        <dbReference type="Ensembl" id="ENSAMEP00000040517.1"/>
    </source>
</evidence>
<keyword evidence="1" id="KW-0732">Signal</keyword>
<accession>A0A7N5KJ16</accession>
<protein>
    <recommendedName>
        <fullName evidence="4">Ig-like domain-containing protein</fullName>
    </recommendedName>
</protein>
<feature type="signal peptide" evidence="1">
    <location>
        <begin position="1"/>
        <end position="19"/>
    </location>
</feature>
<proteinExistence type="predicted"/>